<protein>
    <submittedName>
        <fullName evidence="1">Uncharacterized protein</fullName>
    </submittedName>
</protein>
<evidence type="ECO:0000313" key="2">
    <source>
        <dbReference type="Proteomes" id="UP000439903"/>
    </source>
</evidence>
<sequence>MVFASRGNIQGNVQNTRKNIWWRGHYSRGAFKGTYSGAYGIVELMAEEHTMASLASLRLWEEIQQRRILGRTTKDPWKDHEESLEEPPIIRI</sequence>
<dbReference type="AlphaFoldDB" id="A0A8H3XEQ1"/>
<name>A0A8H3XEQ1_GIGMA</name>
<dbReference type="Proteomes" id="UP000439903">
    <property type="component" value="Unassembled WGS sequence"/>
</dbReference>
<keyword evidence="2" id="KW-1185">Reference proteome</keyword>
<reference evidence="1 2" key="1">
    <citation type="journal article" date="2019" name="Environ. Microbiol.">
        <title>At the nexus of three kingdoms: the genome of the mycorrhizal fungus Gigaspora margarita provides insights into plant, endobacterial and fungal interactions.</title>
        <authorList>
            <person name="Venice F."/>
            <person name="Ghignone S."/>
            <person name="Salvioli di Fossalunga A."/>
            <person name="Amselem J."/>
            <person name="Novero M."/>
            <person name="Xianan X."/>
            <person name="Sedzielewska Toro K."/>
            <person name="Morin E."/>
            <person name="Lipzen A."/>
            <person name="Grigoriev I.V."/>
            <person name="Henrissat B."/>
            <person name="Martin F.M."/>
            <person name="Bonfante P."/>
        </authorList>
    </citation>
    <scope>NUCLEOTIDE SEQUENCE [LARGE SCALE GENOMIC DNA]</scope>
    <source>
        <strain evidence="1 2">BEG34</strain>
    </source>
</reference>
<proteinExistence type="predicted"/>
<gene>
    <name evidence="1" type="ORF">F8M41_001245</name>
</gene>
<dbReference type="EMBL" id="WTPW01001100">
    <property type="protein sequence ID" value="KAF0457164.1"/>
    <property type="molecule type" value="Genomic_DNA"/>
</dbReference>
<comment type="caution">
    <text evidence="1">The sequence shown here is derived from an EMBL/GenBank/DDBJ whole genome shotgun (WGS) entry which is preliminary data.</text>
</comment>
<evidence type="ECO:0000313" key="1">
    <source>
        <dbReference type="EMBL" id="KAF0457164.1"/>
    </source>
</evidence>
<accession>A0A8H3XEQ1</accession>
<organism evidence="1 2">
    <name type="scientific">Gigaspora margarita</name>
    <dbReference type="NCBI Taxonomy" id="4874"/>
    <lineage>
        <taxon>Eukaryota</taxon>
        <taxon>Fungi</taxon>
        <taxon>Fungi incertae sedis</taxon>
        <taxon>Mucoromycota</taxon>
        <taxon>Glomeromycotina</taxon>
        <taxon>Glomeromycetes</taxon>
        <taxon>Diversisporales</taxon>
        <taxon>Gigasporaceae</taxon>
        <taxon>Gigaspora</taxon>
    </lineage>
</organism>